<accession>A0AAD6S477</accession>
<comment type="caution">
    <text evidence="2">The sequence shown here is derived from an EMBL/GenBank/DDBJ whole genome shotgun (WGS) entry which is preliminary data.</text>
</comment>
<organism evidence="2 3">
    <name type="scientific">Mycena alexandri</name>
    <dbReference type="NCBI Taxonomy" id="1745969"/>
    <lineage>
        <taxon>Eukaryota</taxon>
        <taxon>Fungi</taxon>
        <taxon>Dikarya</taxon>
        <taxon>Basidiomycota</taxon>
        <taxon>Agaricomycotina</taxon>
        <taxon>Agaricomycetes</taxon>
        <taxon>Agaricomycetidae</taxon>
        <taxon>Agaricales</taxon>
        <taxon>Marasmiineae</taxon>
        <taxon>Mycenaceae</taxon>
        <taxon>Mycena</taxon>
    </lineage>
</organism>
<proteinExistence type="predicted"/>
<feature type="region of interest" description="Disordered" evidence="1">
    <location>
        <begin position="60"/>
        <end position="101"/>
    </location>
</feature>
<evidence type="ECO:0000313" key="2">
    <source>
        <dbReference type="EMBL" id="KAJ7020564.1"/>
    </source>
</evidence>
<feature type="compositionally biased region" description="Pro residues" evidence="1">
    <location>
        <begin position="10"/>
        <end position="26"/>
    </location>
</feature>
<gene>
    <name evidence="2" type="ORF">C8F04DRAFT_1403567</name>
</gene>
<evidence type="ECO:0000313" key="3">
    <source>
        <dbReference type="Proteomes" id="UP001218188"/>
    </source>
</evidence>
<protein>
    <submittedName>
        <fullName evidence="2">Uncharacterized protein</fullName>
    </submittedName>
</protein>
<evidence type="ECO:0000256" key="1">
    <source>
        <dbReference type="SAM" id="MobiDB-lite"/>
    </source>
</evidence>
<dbReference type="EMBL" id="JARJCM010000258">
    <property type="protein sequence ID" value="KAJ7020564.1"/>
    <property type="molecule type" value="Genomic_DNA"/>
</dbReference>
<sequence>MRLSATKGPPGRPPKPASPNQQPPFTPQKLYASARLPPFVSARAHTPEECLFLLSIPVPTPRPPPTFASSSAASRTSNSSHTPPRAPTSSRRPRAHDPRAPCSFDPLFRERIIIGLSGLSASPELRLSTSHAGNPSSPLATHIAAGTLCAVLHDTNPSVHGHLTPSFSSSFFELSLRR</sequence>
<dbReference type="AlphaFoldDB" id="A0AAD6S477"/>
<keyword evidence="3" id="KW-1185">Reference proteome</keyword>
<reference evidence="2" key="1">
    <citation type="submission" date="2023-03" db="EMBL/GenBank/DDBJ databases">
        <title>Massive genome expansion in bonnet fungi (Mycena s.s.) driven by repeated elements and novel gene families across ecological guilds.</title>
        <authorList>
            <consortium name="Lawrence Berkeley National Laboratory"/>
            <person name="Harder C.B."/>
            <person name="Miyauchi S."/>
            <person name="Viragh M."/>
            <person name="Kuo A."/>
            <person name="Thoen E."/>
            <person name="Andreopoulos B."/>
            <person name="Lu D."/>
            <person name="Skrede I."/>
            <person name="Drula E."/>
            <person name="Henrissat B."/>
            <person name="Morin E."/>
            <person name="Kohler A."/>
            <person name="Barry K."/>
            <person name="LaButti K."/>
            <person name="Morin E."/>
            <person name="Salamov A."/>
            <person name="Lipzen A."/>
            <person name="Mereny Z."/>
            <person name="Hegedus B."/>
            <person name="Baldrian P."/>
            <person name="Stursova M."/>
            <person name="Weitz H."/>
            <person name="Taylor A."/>
            <person name="Grigoriev I.V."/>
            <person name="Nagy L.G."/>
            <person name="Martin F."/>
            <person name="Kauserud H."/>
        </authorList>
    </citation>
    <scope>NUCLEOTIDE SEQUENCE</scope>
    <source>
        <strain evidence="2">CBHHK200</strain>
    </source>
</reference>
<feature type="compositionally biased region" description="Low complexity" evidence="1">
    <location>
        <begin position="67"/>
        <end position="90"/>
    </location>
</feature>
<name>A0AAD6S477_9AGAR</name>
<feature type="region of interest" description="Disordered" evidence="1">
    <location>
        <begin position="1"/>
        <end position="32"/>
    </location>
</feature>
<dbReference type="Proteomes" id="UP001218188">
    <property type="component" value="Unassembled WGS sequence"/>
</dbReference>